<dbReference type="EMBL" id="CADEAL010002073">
    <property type="protein sequence ID" value="CAB1437804.1"/>
    <property type="molecule type" value="Genomic_DNA"/>
</dbReference>
<dbReference type="InterPro" id="IPR026136">
    <property type="entry name" value="RIPOR3"/>
</dbReference>
<keyword evidence="3" id="KW-1185">Reference proteome</keyword>
<feature type="region of interest" description="Disordered" evidence="1">
    <location>
        <begin position="222"/>
        <end position="270"/>
    </location>
</feature>
<organism evidence="2 3">
    <name type="scientific">Pleuronectes platessa</name>
    <name type="common">European plaice</name>
    <dbReference type="NCBI Taxonomy" id="8262"/>
    <lineage>
        <taxon>Eukaryota</taxon>
        <taxon>Metazoa</taxon>
        <taxon>Chordata</taxon>
        <taxon>Craniata</taxon>
        <taxon>Vertebrata</taxon>
        <taxon>Euteleostomi</taxon>
        <taxon>Actinopterygii</taxon>
        <taxon>Neopterygii</taxon>
        <taxon>Teleostei</taxon>
        <taxon>Neoteleostei</taxon>
        <taxon>Acanthomorphata</taxon>
        <taxon>Carangaria</taxon>
        <taxon>Pleuronectiformes</taxon>
        <taxon>Pleuronectoidei</taxon>
        <taxon>Pleuronectidae</taxon>
        <taxon>Pleuronectes</taxon>
    </lineage>
</organism>
<gene>
    <name evidence="2" type="ORF">PLEPLA_LOCUS25810</name>
</gene>
<dbReference type="AlphaFoldDB" id="A0A9N7YUA2"/>
<dbReference type="Proteomes" id="UP001153269">
    <property type="component" value="Unassembled WGS sequence"/>
</dbReference>
<reference evidence="2" key="1">
    <citation type="submission" date="2020-03" db="EMBL/GenBank/DDBJ databases">
        <authorList>
            <person name="Weist P."/>
        </authorList>
    </citation>
    <scope>NUCLEOTIDE SEQUENCE</scope>
</reference>
<protein>
    <submittedName>
        <fullName evidence="2">Uncharacterized protein</fullName>
    </submittedName>
</protein>
<comment type="caution">
    <text evidence="2">The sequence shown here is derived from an EMBL/GenBank/DDBJ whole genome shotgun (WGS) entry which is preliminary data.</text>
</comment>
<dbReference type="PANTHER" id="PTHR15829:SF1">
    <property type="entry name" value="RHO FAMILY-INTERACTING CELL POLARIZATION REGULATOR 1"/>
    <property type="match status" value="1"/>
</dbReference>
<dbReference type="PANTHER" id="PTHR15829">
    <property type="entry name" value="PROTEIN KINASE PKN/PRK1, EFFECTOR"/>
    <property type="match status" value="1"/>
</dbReference>
<sequence>MSDWEEMRRKGVTRGAEMAGQRLGQPLLPHHPPHYRLHYSRQLPSGPLEELQCTVAVIPQLGLCLGAVSLWQKCVGQGSSTASLLRTSWITLSTAFSSILPEMVSSMADKCSCVLIERVLDQRLPRRGSSRDGVMVTLFQLWSYVEANFVSDMKTHITELAEEECSLRREGLHAVAKLLKDPRGKVSASASSVLRSLAAQPRQREQALVSCLELLEDVKWTPEQGGSPRCCQTNPARPRRGGEDGHRHVETSQDSIPRLFAPGSMASTAF</sequence>
<feature type="compositionally biased region" description="Basic and acidic residues" evidence="1">
    <location>
        <begin position="240"/>
        <end position="251"/>
    </location>
</feature>
<name>A0A9N7YUA2_PLEPL</name>
<accession>A0A9N7YUA2</accession>
<evidence type="ECO:0000313" key="3">
    <source>
        <dbReference type="Proteomes" id="UP001153269"/>
    </source>
</evidence>
<evidence type="ECO:0000256" key="1">
    <source>
        <dbReference type="SAM" id="MobiDB-lite"/>
    </source>
</evidence>
<proteinExistence type="predicted"/>
<evidence type="ECO:0000313" key="2">
    <source>
        <dbReference type="EMBL" id="CAB1437804.1"/>
    </source>
</evidence>